<dbReference type="Pfam" id="PF06722">
    <property type="entry name" value="EryCIII-like_C"/>
    <property type="match status" value="1"/>
</dbReference>
<dbReference type="RefSeq" id="WP_157682177.1">
    <property type="nucleotide sequence ID" value="NZ_LT629740.1"/>
</dbReference>
<dbReference type="GO" id="GO:0005975">
    <property type="term" value="P:carbohydrate metabolic process"/>
    <property type="evidence" value="ECO:0007669"/>
    <property type="project" value="InterPro"/>
</dbReference>
<reference evidence="3 4" key="1">
    <citation type="submission" date="2016-10" db="EMBL/GenBank/DDBJ databases">
        <authorList>
            <person name="de Groot N.N."/>
        </authorList>
    </citation>
    <scope>NUCLEOTIDE SEQUENCE [LARGE SCALE GENOMIC DNA]</scope>
    <source>
        <strain evidence="3 4">MP1X4</strain>
    </source>
</reference>
<feature type="domain" description="Erythromycin biosynthesis protein CIII-like C-terminal" evidence="2">
    <location>
        <begin position="316"/>
        <end position="404"/>
    </location>
</feature>
<dbReference type="Proteomes" id="UP000199679">
    <property type="component" value="Chromosome I"/>
</dbReference>
<evidence type="ECO:0000259" key="1">
    <source>
        <dbReference type="Pfam" id="PF03033"/>
    </source>
</evidence>
<dbReference type="EMBL" id="LT629740">
    <property type="protein sequence ID" value="SDT37681.1"/>
    <property type="molecule type" value="Genomic_DNA"/>
</dbReference>
<dbReference type="InterPro" id="IPR002213">
    <property type="entry name" value="UDP_glucos_trans"/>
</dbReference>
<dbReference type="OrthoDB" id="764352at2"/>
<dbReference type="SUPFAM" id="SSF53756">
    <property type="entry name" value="UDP-Glycosyltransferase/glycogen phosphorylase"/>
    <property type="match status" value="1"/>
</dbReference>
<dbReference type="Gene3D" id="3.40.50.2000">
    <property type="entry name" value="Glycogen Phosphorylase B"/>
    <property type="match status" value="2"/>
</dbReference>
<protein>
    <submittedName>
        <fullName evidence="3">Sterol 3beta-glucosyltransferase</fullName>
    </submittedName>
</protein>
<dbReference type="CDD" id="cd03784">
    <property type="entry name" value="GT1_Gtf-like"/>
    <property type="match status" value="1"/>
</dbReference>
<proteinExistence type="predicted"/>
<evidence type="ECO:0000313" key="3">
    <source>
        <dbReference type="EMBL" id="SDT37681.1"/>
    </source>
</evidence>
<evidence type="ECO:0000259" key="2">
    <source>
        <dbReference type="Pfam" id="PF06722"/>
    </source>
</evidence>
<dbReference type="Pfam" id="PF03033">
    <property type="entry name" value="Glyco_transf_28"/>
    <property type="match status" value="1"/>
</dbReference>
<name>A0A1H1ZV61_MUCMA</name>
<keyword evidence="4" id="KW-1185">Reference proteome</keyword>
<dbReference type="PANTHER" id="PTHR48050:SF13">
    <property type="entry name" value="STEROL 3-BETA-GLUCOSYLTRANSFERASE UGT80A2"/>
    <property type="match status" value="1"/>
</dbReference>
<keyword evidence="3" id="KW-0808">Transferase</keyword>
<accession>A0A1H1ZV61</accession>
<sequence length="419" mass="46250">MHYCLVTYGSRGDVQPFIALALGLMANGHTVTLAAPGNFKPLADSYGVNIYPLYGDVEVMVNSSHIRKSISTGSNITFVRSMLKETHNMRGPLFDGICEACKTADAMIVINTCILYVAAIGEKFNKKWLIVQLNPPMIPTKAFPMLMFNFPDISWLNPYSYKIINSMLWQVSKKDNAEFRQRVGLKPLKGSLYDKILHDKVPMIHAYSPELIAKPFDWEEYFTISGFFTLPKITNDKSLPIALPDGLTEWLNAGTKPLYIGFGSIPFPDEKKLAGMINDILATSATRIVYCLGWSPSAELKPHPNLFVIRQADHSWLLPKCCAAIIHGGIGTVAAVLKAGIPAIVASIFVDQPAWGKIIEQKKLGIHIPWRKLSADTVLKALTKMEQPPIAETIKEVSSRVNEEDGVGAAVKVIEAYCG</sequence>
<dbReference type="STRING" id="652787.SAMN05216490_3265"/>
<dbReference type="GO" id="GO:0016758">
    <property type="term" value="F:hexosyltransferase activity"/>
    <property type="evidence" value="ECO:0007669"/>
    <property type="project" value="InterPro"/>
</dbReference>
<dbReference type="FunFam" id="3.40.50.2000:FF:000009">
    <property type="entry name" value="Sterol 3-beta-glucosyltransferase UGT80A2"/>
    <property type="match status" value="1"/>
</dbReference>
<dbReference type="InterPro" id="IPR010610">
    <property type="entry name" value="EryCIII-like_C"/>
</dbReference>
<dbReference type="GO" id="GO:0008194">
    <property type="term" value="F:UDP-glycosyltransferase activity"/>
    <property type="evidence" value="ECO:0007669"/>
    <property type="project" value="InterPro"/>
</dbReference>
<dbReference type="InterPro" id="IPR050426">
    <property type="entry name" value="Glycosyltransferase_28"/>
</dbReference>
<dbReference type="InterPro" id="IPR004276">
    <property type="entry name" value="GlycoTrans_28_N"/>
</dbReference>
<gene>
    <name evidence="3" type="ORF">SAMN05216490_3265</name>
</gene>
<dbReference type="AlphaFoldDB" id="A0A1H1ZV61"/>
<dbReference type="PANTHER" id="PTHR48050">
    <property type="entry name" value="STEROL 3-BETA-GLUCOSYLTRANSFERASE"/>
    <property type="match status" value="1"/>
</dbReference>
<organism evidence="3 4">
    <name type="scientific">Mucilaginibacter mallensis</name>
    <dbReference type="NCBI Taxonomy" id="652787"/>
    <lineage>
        <taxon>Bacteria</taxon>
        <taxon>Pseudomonadati</taxon>
        <taxon>Bacteroidota</taxon>
        <taxon>Sphingobacteriia</taxon>
        <taxon>Sphingobacteriales</taxon>
        <taxon>Sphingobacteriaceae</taxon>
        <taxon>Mucilaginibacter</taxon>
    </lineage>
</organism>
<dbReference type="GO" id="GO:0033072">
    <property type="term" value="P:vancomycin biosynthetic process"/>
    <property type="evidence" value="ECO:0007669"/>
    <property type="project" value="UniProtKB-ARBA"/>
</dbReference>
<evidence type="ECO:0000313" key="4">
    <source>
        <dbReference type="Proteomes" id="UP000199679"/>
    </source>
</evidence>
<feature type="domain" description="Glycosyltransferase family 28 N-terminal" evidence="1">
    <location>
        <begin position="4"/>
        <end position="72"/>
    </location>
</feature>